<keyword evidence="2" id="KW-0732">Signal</keyword>
<feature type="compositionally biased region" description="Basic and acidic residues" evidence="1">
    <location>
        <begin position="55"/>
        <end position="74"/>
    </location>
</feature>
<feature type="signal peptide" evidence="2">
    <location>
        <begin position="1"/>
        <end position="22"/>
    </location>
</feature>
<dbReference type="EMBL" id="PYYB01000001">
    <property type="protein sequence ID" value="PTL58948.1"/>
    <property type="molecule type" value="Genomic_DNA"/>
</dbReference>
<evidence type="ECO:0000313" key="3">
    <source>
        <dbReference type="EMBL" id="PTL58948.1"/>
    </source>
</evidence>
<name>A0A2T4UI99_9ACTN</name>
<feature type="chain" id="PRO_5015494567" evidence="2">
    <location>
        <begin position="23"/>
        <end position="128"/>
    </location>
</feature>
<sequence>MPAVRPAIATPVLLLGLPLADAAGNRRASTRRVRIGWAGPVSGPRPAGTTGPMSLEREINPEARDESSPHDGASKEPLGPFTPDDETPAGDTPEVHDTINPHDLRPGTPARRAAEEAVGEDGFTKGNV</sequence>
<comment type="caution">
    <text evidence="3">The sequence shown here is derived from an EMBL/GenBank/DDBJ whole genome shotgun (WGS) entry which is preliminary data.</text>
</comment>
<dbReference type="Proteomes" id="UP000240739">
    <property type="component" value="Unassembled WGS sequence"/>
</dbReference>
<keyword evidence="4" id="KW-1185">Reference proteome</keyword>
<gene>
    <name evidence="3" type="ORF">C7Y72_04435</name>
</gene>
<feature type="compositionally biased region" description="Basic and acidic residues" evidence="1">
    <location>
        <begin position="93"/>
        <end position="105"/>
    </location>
</feature>
<reference evidence="3 4" key="1">
    <citation type="submission" date="2018-03" db="EMBL/GenBank/DDBJ databases">
        <title>Aquarubrobacter algicola gen. nov., sp. nov., a novel actinobacterium isolated from shallow eutrophic lake during the end of cyanobacterial harmful algal blooms.</title>
        <authorList>
            <person name="Chun S.J."/>
        </authorList>
    </citation>
    <scope>NUCLEOTIDE SEQUENCE [LARGE SCALE GENOMIC DNA]</scope>
    <source>
        <strain evidence="3 4">Seoho-28</strain>
    </source>
</reference>
<protein>
    <submittedName>
        <fullName evidence="3">Uncharacterized protein</fullName>
    </submittedName>
</protein>
<evidence type="ECO:0000313" key="4">
    <source>
        <dbReference type="Proteomes" id="UP000240739"/>
    </source>
</evidence>
<dbReference type="AlphaFoldDB" id="A0A2T4UI99"/>
<evidence type="ECO:0000256" key="1">
    <source>
        <dbReference type="SAM" id="MobiDB-lite"/>
    </source>
</evidence>
<proteinExistence type="predicted"/>
<evidence type="ECO:0000256" key="2">
    <source>
        <dbReference type="SAM" id="SignalP"/>
    </source>
</evidence>
<feature type="region of interest" description="Disordered" evidence="1">
    <location>
        <begin position="21"/>
        <end position="128"/>
    </location>
</feature>
<accession>A0A2T4UI99</accession>
<organism evidence="3 4">
    <name type="scientific">Paraconexibacter algicola</name>
    <dbReference type="NCBI Taxonomy" id="2133960"/>
    <lineage>
        <taxon>Bacteria</taxon>
        <taxon>Bacillati</taxon>
        <taxon>Actinomycetota</taxon>
        <taxon>Thermoleophilia</taxon>
        <taxon>Solirubrobacterales</taxon>
        <taxon>Paraconexibacteraceae</taxon>
        <taxon>Paraconexibacter</taxon>
    </lineage>
</organism>